<reference evidence="6" key="1">
    <citation type="submission" date="2020-05" db="EMBL/GenBank/DDBJ databases">
        <title>Mycena genomes resolve the evolution of fungal bioluminescence.</title>
        <authorList>
            <person name="Tsai I.J."/>
        </authorList>
    </citation>
    <scope>NUCLEOTIDE SEQUENCE</scope>
    <source>
        <strain evidence="6">CCC161011</strain>
    </source>
</reference>
<dbReference type="Gene3D" id="2.130.10.10">
    <property type="entry name" value="YVTN repeat-like/Quinoprotein amine dehydrogenase"/>
    <property type="match status" value="3"/>
</dbReference>
<feature type="domain" description="RSE1/DDB1/CPSF1 first beta-propeller" evidence="4">
    <location>
        <begin position="120"/>
        <end position="458"/>
    </location>
</feature>
<evidence type="ECO:0000259" key="4">
    <source>
        <dbReference type="Pfam" id="PF10433"/>
    </source>
</evidence>
<dbReference type="Pfam" id="PF03178">
    <property type="entry name" value="CPSF_A"/>
    <property type="match status" value="2"/>
</dbReference>
<organism evidence="6 7">
    <name type="scientific">Mycena venus</name>
    <dbReference type="NCBI Taxonomy" id="2733690"/>
    <lineage>
        <taxon>Eukaryota</taxon>
        <taxon>Fungi</taxon>
        <taxon>Dikarya</taxon>
        <taxon>Basidiomycota</taxon>
        <taxon>Agaricomycotina</taxon>
        <taxon>Agaricomycetes</taxon>
        <taxon>Agaricomycetidae</taxon>
        <taxon>Agaricales</taxon>
        <taxon>Marasmiineae</taxon>
        <taxon>Mycenaceae</taxon>
        <taxon>Mycena</taxon>
    </lineage>
</organism>
<dbReference type="GO" id="GO:0005634">
    <property type="term" value="C:nucleus"/>
    <property type="evidence" value="ECO:0007669"/>
    <property type="project" value="UniProtKB-SubCell"/>
</dbReference>
<dbReference type="InterPro" id="IPR015943">
    <property type="entry name" value="WD40/YVTN_repeat-like_dom_sf"/>
</dbReference>
<dbReference type="PANTHER" id="PTHR10644">
    <property type="entry name" value="DNA REPAIR/RNA PROCESSING CPSF FAMILY"/>
    <property type="match status" value="1"/>
</dbReference>
<dbReference type="Pfam" id="PF10433">
    <property type="entry name" value="Beta-prop_RSE1_1st"/>
    <property type="match status" value="1"/>
</dbReference>
<comment type="subcellular location">
    <subcellularLocation>
        <location evidence="1">Nucleus</location>
    </subcellularLocation>
</comment>
<sequence length="1402" mass="154553">MHALHQEILPPNGVEFVTSLKLTPSTLLVPPSGIVSSTRTLCNLVVARSNLLRIFEVCEEPAPYAPQSEESRDGRVRKGTEAVEGEVEMDAAGDGFINVAKSVGLKNAAYPPTVTRIYFVREHSLHGIVTGVEGIQVMASIEDKLDRLLVSFKDAKIALMEWSDTVHDLVTVSIHTYERAPQLISMDSSSFQAVLRVDPTSRCAALSLPKDAIAILPFYQTQADLDVMEQEQTLARDVPYSPSFILDLPGSVEENMRNVIDFVFLPGFNNPTMAVLFQTQQTWTGRLKEYKDTVKLATFTLDVVGQHYPIISSVSGLPHDSVSLLPCSASLGGVVVLTSNSIIYIDRSSRRIALPLNGWSTRITEISMPPLAPEDQSRNIALEGSRAVFADEKTIFVILKDGTVHPVEIVSDGKVVSKLVMGPPLAQTTIPEVARKLDHELIFVGSSVGPSVLFKAARVEEEIEPDQDADMHAVAQVDEPMDMYDDDEDIYGPSKTPDPATNGLKKIAKKNAHGHPPVVMRHLGGVRVDSGYDIFSCMEWGPSGCRTSSSYWNWTTWRIHAVPVYSQRDLPIRTKRKLHALGGARGMWSLPIRQPLKTAGSTLERPLDPLQTENDSLIISTDANPSPGLSRLAHRGPKNDITISKTAILHVTTNSIRVLEPGGFSYCALEEPEPMDVDDDELDGTERQIIKDVDGSMPRPKIRACSISDPYVVVIREDDSIGMFIETDRGRIRRKDMSSMGDKTSSCLESAAVPSSAVSVDKNQPSTLSGVGSGNRSKWLILVRPQGVVEIWTLPKLTLVFSTSILANLQNVITDSHQPPTPSPPEDPPRKLQDLDIEQILVAPLGESSPKPHLFVFLRSGQLAIYEAVPGSASEERPTTVRSSTLNLKFVKVLSKSFEIQRPDEAEKSIIAEQKRISRQFIPFVTSRPSGQSLSGVFFTGDRPSWILTTNKSRVTIHPSGHSVVHAFTQCSLWDSKGDFLLYSEEGPSLLEWLPDFNLDTPLPSKSVPRGRSYSNVVFDPSTSLIVAASSLQAKFASFDEDGNRIWEPDAPNVGDPLCDCSCLELISPDLWITMDGFEFATNEFITALSCVTLETPSTETGSKEFIAVGTTINRGEDLAAKGSTYVFEIVEVVPDPALAPKRWYKLRLRFRDDAKGPVTAVCGFNGYLVSSMGQKIFVLYVTSLRTLKNLLLIGDAVKSVMFVAFQEDPYKLVILAKDLNRVCVTNADFFFADGEMSIITSDEEGVMRMYEYNPNDPESKDGRYLLLRTEFHGHSEYRTSTLVARQTKDDPVIPQAKLICGSTDGSLKSLTPVDEATAKRLQLLQGQLTRNIQHFAGLNPKALRIVRNDFVSKPLSKGILDGNLLTHFEGLPITRQNEMTRQIGTERAQVLRDWISLVGAW</sequence>
<dbReference type="InterPro" id="IPR058543">
    <property type="entry name" value="Beta-prop_RSE1/DDB1/CPSF1_2nd"/>
</dbReference>
<evidence type="ECO:0000256" key="2">
    <source>
        <dbReference type="ARBA" id="ARBA00023242"/>
    </source>
</evidence>
<dbReference type="InterPro" id="IPR050358">
    <property type="entry name" value="RSE1/DDB1/CFT1"/>
</dbReference>
<evidence type="ECO:0000313" key="7">
    <source>
        <dbReference type="Proteomes" id="UP000620124"/>
    </source>
</evidence>
<dbReference type="Pfam" id="PF23726">
    <property type="entry name" value="Beta-prop_RSE1_2nd"/>
    <property type="match status" value="1"/>
</dbReference>
<feature type="domain" description="RSE1/DDB1/CPSF1 C-terminal" evidence="3">
    <location>
        <begin position="1062"/>
        <end position="1179"/>
    </location>
</feature>
<accession>A0A8H6XKU1</accession>
<feature type="domain" description="RSE1/DDB1/CPSF1 C-terminal" evidence="3">
    <location>
        <begin position="1180"/>
        <end position="1369"/>
    </location>
</feature>
<dbReference type="Proteomes" id="UP000620124">
    <property type="component" value="Unassembled WGS sequence"/>
</dbReference>
<evidence type="ECO:0000259" key="5">
    <source>
        <dbReference type="Pfam" id="PF23726"/>
    </source>
</evidence>
<proteinExistence type="predicted"/>
<evidence type="ECO:0000313" key="6">
    <source>
        <dbReference type="EMBL" id="KAF7343485.1"/>
    </source>
</evidence>
<protein>
    <submittedName>
        <fullName evidence="6">Protein CFT1</fullName>
    </submittedName>
</protein>
<name>A0A8H6XKU1_9AGAR</name>
<dbReference type="EMBL" id="JACAZI010000016">
    <property type="protein sequence ID" value="KAF7343485.1"/>
    <property type="molecule type" value="Genomic_DNA"/>
</dbReference>
<dbReference type="InterPro" id="IPR018846">
    <property type="entry name" value="Beta-prop_RSE1/DDB1/CPSF1_1st"/>
</dbReference>
<keyword evidence="7" id="KW-1185">Reference proteome</keyword>
<gene>
    <name evidence="6" type="ORF">MVEN_01781400</name>
</gene>
<dbReference type="GO" id="GO:0003676">
    <property type="term" value="F:nucleic acid binding"/>
    <property type="evidence" value="ECO:0007669"/>
    <property type="project" value="InterPro"/>
</dbReference>
<dbReference type="InterPro" id="IPR004871">
    <property type="entry name" value="RSE1/DDB1/CPSF1_C"/>
</dbReference>
<evidence type="ECO:0000259" key="3">
    <source>
        <dbReference type="Pfam" id="PF03178"/>
    </source>
</evidence>
<feature type="domain" description="RSE1/DDB1/CPSF1 second beta-propeller" evidence="5">
    <location>
        <begin position="696"/>
        <end position="970"/>
    </location>
</feature>
<comment type="caution">
    <text evidence="6">The sequence shown here is derived from an EMBL/GenBank/DDBJ whole genome shotgun (WGS) entry which is preliminary data.</text>
</comment>
<evidence type="ECO:0000256" key="1">
    <source>
        <dbReference type="ARBA" id="ARBA00004123"/>
    </source>
</evidence>
<keyword evidence="2" id="KW-0539">Nucleus</keyword>
<dbReference type="OrthoDB" id="6109at2759"/>